<gene>
    <name evidence="1" type="ORF">BJ878DRAFT_530833</name>
</gene>
<dbReference type="EMBL" id="MU254911">
    <property type="protein sequence ID" value="KAG9239812.1"/>
    <property type="molecule type" value="Genomic_DNA"/>
</dbReference>
<keyword evidence="2" id="KW-1185">Reference proteome</keyword>
<protein>
    <submittedName>
        <fullName evidence="1">Uncharacterized protein</fullName>
    </submittedName>
</protein>
<reference evidence="1" key="1">
    <citation type="journal article" date="2021" name="IMA Fungus">
        <title>Genomic characterization of three marine fungi, including Emericellopsis atlantica sp. nov. with signatures of a generalist lifestyle and marine biomass degradation.</title>
        <authorList>
            <person name="Hagestad O.C."/>
            <person name="Hou L."/>
            <person name="Andersen J.H."/>
            <person name="Hansen E.H."/>
            <person name="Altermark B."/>
            <person name="Li C."/>
            <person name="Kuhnert E."/>
            <person name="Cox R.J."/>
            <person name="Crous P.W."/>
            <person name="Spatafora J.W."/>
            <person name="Lail K."/>
            <person name="Amirebrahimi M."/>
            <person name="Lipzen A."/>
            <person name="Pangilinan J."/>
            <person name="Andreopoulos W."/>
            <person name="Hayes R.D."/>
            <person name="Ng V."/>
            <person name="Grigoriev I.V."/>
            <person name="Jackson S.A."/>
            <person name="Sutton T.D.S."/>
            <person name="Dobson A.D.W."/>
            <person name="Rama T."/>
        </authorList>
    </citation>
    <scope>NUCLEOTIDE SEQUENCE</scope>
    <source>
        <strain evidence="1">TRa3180A</strain>
    </source>
</reference>
<accession>A0A9P7YU91</accession>
<name>A0A9P7YU91_9HELO</name>
<organism evidence="1 2">
    <name type="scientific">Calycina marina</name>
    <dbReference type="NCBI Taxonomy" id="1763456"/>
    <lineage>
        <taxon>Eukaryota</taxon>
        <taxon>Fungi</taxon>
        <taxon>Dikarya</taxon>
        <taxon>Ascomycota</taxon>
        <taxon>Pezizomycotina</taxon>
        <taxon>Leotiomycetes</taxon>
        <taxon>Helotiales</taxon>
        <taxon>Pezizellaceae</taxon>
        <taxon>Calycina</taxon>
    </lineage>
</organism>
<dbReference type="AlphaFoldDB" id="A0A9P7YU91"/>
<comment type="caution">
    <text evidence="1">The sequence shown here is derived from an EMBL/GenBank/DDBJ whole genome shotgun (WGS) entry which is preliminary data.</text>
</comment>
<evidence type="ECO:0000313" key="2">
    <source>
        <dbReference type="Proteomes" id="UP000887226"/>
    </source>
</evidence>
<dbReference type="Proteomes" id="UP000887226">
    <property type="component" value="Unassembled WGS sequence"/>
</dbReference>
<evidence type="ECO:0000313" key="1">
    <source>
        <dbReference type="EMBL" id="KAG9239812.1"/>
    </source>
</evidence>
<proteinExistence type="predicted"/>
<sequence length="90" mass="9547">MVTGFPEVTDQRGREQLANATKQVVGMEHSLPNGFEEAPGFILYGSSAQNINTSSGIQHINSSRGNILSGSGQMHIGTMHIGTVPESDYG</sequence>
<dbReference type="OrthoDB" id="674604at2759"/>